<gene>
    <name evidence="2" type="ORF">K450DRAFT_253758</name>
</gene>
<evidence type="ECO:0000259" key="1">
    <source>
        <dbReference type="Pfam" id="PF04969"/>
    </source>
</evidence>
<protein>
    <recommendedName>
        <fullName evidence="1">CS domain-containing protein</fullName>
    </recommendedName>
</protein>
<dbReference type="SUPFAM" id="SSF49764">
    <property type="entry name" value="HSP20-like chaperones"/>
    <property type="match status" value="1"/>
</dbReference>
<name>A0AAD5E3Z1_UMBRA</name>
<dbReference type="EMBL" id="MU620945">
    <property type="protein sequence ID" value="KAI8577123.1"/>
    <property type="molecule type" value="Genomic_DNA"/>
</dbReference>
<dbReference type="Pfam" id="PF04969">
    <property type="entry name" value="CS"/>
    <property type="match status" value="1"/>
</dbReference>
<evidence type="ECO:0000313" key="3">
    <source>
        <dbReference type="Proteomes" id="UP001206595"/>
    </source>
</evidence>
<dbReference type="InterPro" id="IPR007052">
    <property type="entry name" value="CS_dom"/>
</dbReference>
<evidence type="ECO:0000313" key="2">
    <source>
        <dbReference type="EMBL" id="KAI8577123.1"/>
    </source>
</evidence>
<dbReference type="InterPro" id="IPR008978">
    <property type="entry name" value="HSP20-like_chaperone"/>
</dbReference>
<dbReference type="GeneID" id="75916433"/>
<keyword evidence="3" id="KW-1185">Reference proteome</keyword>
<organism evidence="2 3">
    <name type="scientific">Umbelopsis ramanniana AG</name>
    <dbReference type="NCBI Taxonomy" id="1314678"/>
    <lineage>
        <taxon>Eukaryota</taxon>
        <taxon>Fungi</taxon>
        <taxon>Fungi incertae sedis</taxon>
        <taxon>Mucoromycota</taxon>
        <taxon>Mucoromycotina</taxon>
        <taxon>Umbelopsidomycetes</taxon>
        <taxon>Umbelopsidales</taxon>
        <taxon>Umbelopsidaceae</taxon>
        <taxon>Umbelopsis</taxon>
    </lineage>
</organism>
<feature type="domain" description="CS" evidence="1">
    <location>
        <begin position="13"/>
        <end position="58"/>
    </location>
</feature>
<reference evidence="2" key="2">
    <citation type="journal article" date="2022" name="Proc. Natl. Acad. Sci. U.S.A.">
        <title>Diploid-dominant life cycles characterize the early evolution of Fungi.</title>
        <authorList>
            <person name="Amses K.R."/>
            <person name="Simmons D.R."/>
            <person name="Longcore J.E."/>
            <person name="Mondo S.J."/>
            <person name="Seto K."/>
            <person name="Jeronimo G.H."/>
            <person name="Bonds A.E."/>
            <person name="Quandt C.A."/>
            <person name="Davis W.J."/>
            <person name="Chang Y."/>
            <person name="Federici B.A."/>
            <person name="Kuo A."/>
            <person name="LaButti K."/>
            <person name="Pangilinan J."/>
            <person name="Andreopoulos W."/>
            <person name="Tritt A."/>
            <person name="Riley R."/>
            <person name="Hundley H."/>
            <person name="Johnson J."/>
            <person name="Lipzen A."/>
            <person name="Barry K."/>
            <person name="Lang B.F."/>
            <person name="Cuomo C.A."/>
            <person name="Buchler N.E."/>
            <person name="Grigoriev I.V."/>
            <person name="Spatafora J.W."/>
            <person name="Stajich J.E."/>
            <person name="James T.Y."/>
        </authorList>
    </citation>
    <scope>NUCLEOTIDE SEQUENCE</scope>
    <source>
        <strain evidence="2">AG</strain>
    </source>
</reference>
<dbReference type="AlphaFoldDB" id="A0AAD5E3Z1"/>
<comment type="caution">
    <text evidence="2">The sequence shown here is derived from an EMBL/GenBank/DDBJ whole genome shotgun (WGS) entry which is preliminary data.</text>
</comment>
<reference evidence="2" key="1">
    <citation type="submission" date="2021-06" db="EMBL/GenBank/DDBJ databases">
        <authorList>
            <consortium name="DOE Joint Genome Institute"/>
            <person name="Mondo S.J."/>
            <person name="Amses K.R."/>
            <person name="Simmons D.R."/>
            <person name="Longcore J.E."/>
            <person name="Seto K."/>
            <person name="Alves G.H."/>
            <person name="Bonds A.E."/>
            <person name="Quandt C.A."/>
            <person name="Davis W.J."/>
            <person name="Chang Y."/>
            <person name="Letcher P.M."/>
            <person name="Powell M.J."/>
            <person name="Kuo A."/>
            <person name="Labutti K."/>
            <person name="Pangilinan J."/>
            <person name="Andreopoulos W."/>
            <person name="Tritt A."/>
            <person name="Riley R."/>
            <person name="Hundley H."/>
            <person name="Johnson J."/>
            <person name="Lipzen A."/>
            <person name="Barry K."/>
            <person name="Berbee M.L."/>
            <person name="Buchler N.E."/>
            <person name="Grigoriev I.V."/>
            <person name="Spatafora J.W."/>
            <person name="Stajich J.E."/>
            <person name="James T.Y."/>
        </authorList>
    </citation>
    <scope>NUCLEOTIDE SEQUENCE</scope>
    <source>
        <strain evidence="2">AG</strain>
    </source>
</reference>
<sequence>MSLIADEQLHTNTYIWSQEKDQVTISFLVPEHCKPKDLDIEIEQQHVKAGLKGQEPVLKVSILESV</sequence>
<accession>A0AAD5E3Z1</accession>
<proteinExistence type="predicted"/>
<dbReference type="Gene3D" id="2.60.40.790">
    <property type="match status" value="1"/>
</dbReference>
<dbReference type="Proteomes" id="UP001206595">
    <property type="component" value="Unassembled WGS sequence"/>
</dbReference>
<dbReference type="RefSeq" id="XP_051442127.1">
    <property type="nucleotide sequence ID" value="XM_051591090.1"/>
</dbReference>